<evidence type="ECO:0000256" key="4">
    <source>
        <dbReference type="ARBA" id="ARBA00022630"/>
    </source>
</evidence>
<dbReference type="EMBL" id="JAMTCG010000002">
    <property type="protein sequence ID" value="MCP2160165.1"/>
    <property type="molecule type" value="Genomic_DNA"/>
</dbReference>
<name>A0ABT1H0K5_9NOCA</name>
<dbReference type="PANTHER" id="PTHR30040">
    <property type="entry name" value="THIAMINE BIOSYNTHESIS LIPOPROTEIN APBE"/>
    <property type="match status" value="1"/>
</dbReference>
<keyword evidence="7" id="KW-0274">FAD</keyword>
<comment type="catalytic activity">
    <reaction evidence="10">
        <text>L-threonyl-[protein] + FAD = FMN-L-threonyl-[protein] + AMP + H(+)</text>
        <dbReference type="Rhea" id="RHEA:36847"/>
        <dbReference type="Rhea" id="RHEA-COMP:11060"/>
        <dbReference type="Rhea" id="RHEA-COMP:11061"/>
        <dbReference type="ChEBI" id="CHEBI:15378"/>
        <dbReference type="ChEBI" id="CHEBI:30013"/>
        <dbReference type="ChEBI" id="CHEBI:57692"/>
        <dbReference type="ChEBI" id="CHEBI:74257"/>
        <dbReference type="ChEBI" id="CHEBI:456215"/>
        <dbReference type="EC" id="2.7.1.180"/>
    </reaction>
</comment>
<protein>
    <recommendedName>
        <fullName evidence="3">FAD:protein FMN transferase</fullName>
        <ecNumber evidence="2">2.7.1.180</ecNumber>
    </recommendedName>
    <alternativeName>
        <fullName evidence="9">Flavin transferase</fullName>
    </alternativeName>
</protein>
<keyword evidence="4" id="KW-0285">Flavoprotein</keyword>
<evidence type="ECO:0000256" key="2">
    <source>
        <dbReference type="ARBA" id="ARBA00011955"/>
    </source>
</evidence>
<reference evidence="11 12" key="1">
    <citation type="submission" date="2022-06" db="EMBL/GenBank/DDBJ databases">
        <title>Genomic Encyclopedia of Archaeal and Bacterial Type Strains, Phase II (KMG-II): from individual species to whole genera.</title>
        <authorList>
            <person name="Goeker M."/>
        </authorList>
    </citation>
    <scope>NUCLEOTIDE SEQUENCE [LARGE SCALE GENOMIC DNA]</scope>
    <source>
        <strain evidence="11 12">DSM 45037</strain>
    </source>
</reference>
<evidence type="ECO:0000256" key="5">
    <source>
        <dbReference type="ARBA" id="ARBA00022679"/>
    </source>
</evidence>
<evidence type="ECO:0000256" key="7">
    <source>
        <dbReference type="ARBA" id="ARBA00022827"/>
    </source>
</evidence>
<keyword evidence="8" id="KW-0460">Magnesium</keyword>
<gene>
    <name evidence="11" type="ORF">LX12_001344</name>
</gene>
<evidence type="ECO:0000313" key="12">
    <source>
        <dbReference type="Proteomes" id="UP001205740"/>
    </source>
</evidence>
<dbReference type="Gene3D" id="3.10.520.10">
    <property type="entry name" value="ApbE-like domains"/>
    <property type="match status" value="1"/>
</dbReference>
<evidence type="ECO:0000256" key="6">
    <source>
        <dbReference type="ARBA" id="ARBA00022723"/>
    </source>
</evidence>
<dbReference type="InterPro" id="IPR003374">
    <property type="entry name" value="ApbE-like_sf"/>
</dbReference>
<dbReference type="EC" id="2.7.1.180" evidence="2"/>
<dbReference type="PANTHER" id="PTHR30040:SF2">
    <property type="entry name" value="FAD:PROTEIN FMN TRANSFERASE"/>
    <property type="match status" value="1"/>
</dbReference>
<comment type="caution">
    <text evidence="11">The sequence shown here is derived from an EMBL/GenBank/DDBJ whole genome shotgun (WGS) entry which is preliminary data.</text>
</comment>
<keyword evidence="6" id="KW-0479">Metal-binding</keyword>
<accession>A0ABT1H0K5</accession>
<dbReference type="Proteomes" id="UP001205740">
    <property type="component" value="Unassembled WGS sequence"/>
</dbReference>
<keyword evidence="5" id="KW-0808">Transferase</keyword>
<evidence type="ECO:0000313" key="11">
    <source>
        <dbReference type="EMBL" id="MCP2160165.1"/>
    </source>
</evidence>
<dbReference type="RefSeq" id="WP_253653737.1">
    <property type="nucleotide sequence ID" value="NZ_BAAAOE010000001.1"/>
</dbReference>
<dbReference type="SUPFAM" id="SSF143631">
    <property type="entry name" value="ApbE-like"/>
    <property type="match status" value="1"/>
</dbReference>
<keyword evidence="11" id="KW-0449">Lipoprotein</keyword>
<organism evidence="11 12">
    <name type="scientific">Williamsia serinedens</name>
    <dbReference type="NCBI Taxonomy" id="391736"/>
    <lineage>
        <taxon>Bacteria</taxon>
        <taxon>Bacillati</taxon>
        <taxon>Actinomycetota</taxon>
        <taxon>Actinomycetes</taxon>
        <taxon>Mycobacteriales</taxon>
        <taxon>Nocardiaceae</taxon>
        <taxon>Williamsia</taxon>
    </lineage>
</organism>
<dbReference type="InterPro" id="IPR024932">
    <property type="entry name" value="ApbE"/>
</dbReference>
<evidence type="ECO:0000256" key="8">
    <source>
        <dbReference type="ARBA" id="ARBA00022842"/>
    </source>
</evidence>
<evidence type="ECO:0000256" key="3">
    <source>
        <dbReference type="ARBA" id="ARBA00016337"/>
    </source>
</evidence>
<evidence type="ECO:0000256" key="1">
    <source>
        <dbReference type="ARBA" id="ARBA00001946"/>
    </source>
</evidence>
<comment type="cofactor">
    <cofactor evidence="1">
        <name>Mg(2+)</name>
        <dbReference type="ChEBI" id="CHEBI:18420"/>
    </cofactor>
</comment>
<sequence>MATETAAWTVWGLDASVTVTDPSVLDDARAIVETVLDDVDRACSRFRDDAEVSASSIRRGRPTPISPMLATLVDAALDAARASHGAVDPTVGHRLVALGYDRDLESLADPAGPVDPARRFERSRFAAHRAHAGMVRRQGDLLTVPEGVLLDLGATAKAVAADLAADVVAARTGSGVLVELGGDIATRGAHPAGGWQILVDDGPGRPRAQIAVTGDCGVATSSTLHRRWRDADGVDRHHIIDPRTGMPAEELWVTVTVAARRCVDANTASTACIVDGRDGADVVASTGLPARLVSAEGVVTVLGGWPEDCELAA</sequence>
<evidence type="ECO:0000256" key="9">
    <source>
        <dbReference type="ARBA" id="ARBA00031306"/>
    </source>
</evidence>
<dbReference type="Pfam" id="PF02424">
    <property type="entry name" value="ApbE"/>
    <property type="match status" value="1"/>
</dbReference>
<keyword evidence="12" id="KW-1185">Reference proteome</keyword>
<proteinExistence type="predicted"/>
<evidence type="ECO:0000256" key="10">
    <source>
        <dbReference type="ARBA" id="ARBA00048540"/>
    </source>
</evidence>